<keyword evidence="2" id="KW-0645">Protease</keyword>
<keyword evidence="2" id="KW-0378">Hydrolase</keyword>
<feature type="domain" description="Peptidase M6-like" evidence="1">
    <location>
        <begin position="183"/>
        <end position="402"/>
    </location>
</feature>
<dbReference type="EC" id="3.4.24.-" evidence="2"/>
<keyword evidence="3" id="KW-1185">Reference proteome</keyword>
<gene>
    <name evidence="2" type="ORF">HMPREF0650_1606</name>
</gene>
<dbReference type="PANTHER" id="PTHR41775:SF1">
    <property type="entry name" value="PEPTIDASE M6-LIKE DOMAIN-CONTAINING PROTEIN"/>
    <property type="match status" value="1"/>
</dbReference>
<dbReference type="Proteomes" id="UP000005283">
    <property type="component" value="Unassembled WGS sequence"/>
</dbReference>
<reference evidence="2 3" key="1">
    <citation type="submission" date="2009-12" db="EMBL/GenBank/DDBJ databases">
        <title>Genome Sequence of Prevotella buccalis ATCC 35310.</title>
        <authorList>
            <person name="Durkin A.S."/>
            <person name="Madupu R."/>
            <person name="Torralba M."/>
            <person name="Methe B."/>
            <person name="Sutton G."/>
            <person name="Strausberg R.L."/>
            <person name="Nelson K.E."/>
        </authorList>
    </citation>
    <scope>NUCLEOTIDE SEQUENCE [LARGE SCALE GENOMIC DNA]</scope>
    <source>
        <strain evidence="2 3">ATCC 35310</strain>
    </source>
</reference>
<organism evidence="2 3">
    <name type="scientific">Hoylesella buccalis ATCC 35310</name>
    <dbReference type="NCBI Taxonomy" id="679190"/>
    <lineage>
        <taxon>Bacteria</taxon>
        <taxon>Pseudomonadati</taxon>
        <taxon>Bacteroidota</taxon>
        <taxon>Bacteroidia</taxon>
        <taxon>Bacteroidales</taxon>
        <taxon>Prevotellaceae</taxon>
        <taxon>Hoylesella</taxon>
    </lineage>
</organism>
<keyword evidence="2" id="KW-0482">Metalloprotease</keyword>
<protein>
    <submittedName>
        <fullName evidence="2">M6 family metalloprotease domain protein</fullName>
        <ecNumber evidence="2">3.4.24.-</ecNumber>
    </submittedName>
</protein>
<dbReference type="PANTHER" id="PTHR41775">
    <property type="entry name" value="SECRETED PROTEIN-RELATED"/>
    <property type="match status" value="1"/>
</dbReference>
<evidence type="ECO:0000313" key="3">
    <source>
        <dbReference type="Proteomes" id="UP000005283"/>
    </source>
</evidence>
<dbReference type="Pfam" id="PF05547">
    <property type="entry name" value="Peptidase_M6"/>
    <property type="match status" value="1"/>
</dbReference>
<dbReference type="SUPFAM" id="SSF55486">
    <property type="entry name" value="Metalloproteases ('zincins'), catalytic domain"/>
    <property type="match status" value="1"/>
</dbReference>
<dbReference type="NCBIfam" id="TIGR03296">
    <property type="entry name" value="M6dom_TIGR03296"/>
    <property type="match status" value="1"/>
</dbReference>
<dbReference type="eggNOG" id="COG4412">
    <property type="taxonomic scope" value="Bacteria"/>
</dbReference>
<comment type="caution">
    <text evidence="2">The sequence shown here is derived from an EMBL/GenBank/DDBJ whole genome shotgun (WGS) entry which is preliminary data.</text>
</comment>
<evidence type="ECO:0000313" key="2">
    <source>
        <dbReference type="EMBL" id="EFA92035.1"/>
    </source>
</evidence>
<proteinExistence type="predicted"/>
<evidence type="ECO:0000259" key="1">
    <source>
        <dbReference type="Pfam" id="PF05547"/>
    </source>
</evidence>
<dbReference type="InterPro" id="IPR008757">
    <property type="entry name" value="Peptidase_M6-like_domain"/>
</dbReference>
<dbReference type="AlphaFoldDB" id="D1W618"/>
<name>D1W618_9BACT</name>
<dbReference type="GO" id="GO:0008237">
    <property type="term" value="F:metallopeptidase activity"/>
    <property type="evidence" value="ECO:0007669"/>
    <property type="project" value="UniProtKB-KW"/>
</dbReference>
<accession>D1W618</accession>
<dbReference type="GO" id="GO:0006508">
    <property type="term" value="P:proteolysis"/>
    <property type="evidence" value="ECO:0007669"/>
    <property type="project" value="UniProtKB-KW"/>
</dbReference>
<dbReference type="EMBL" id="ADEG01000058">
    <property type="protein sequence ID" value="EFA92035.1"/>
    <property type="molecule type" value="Genomic_DNA"/>
</dbReference>
<sequence>MQVGGKPSWELVLRYNWLEVRKKTCNFARKRPKKMRSILLSCLLIATTIAHAIPAKKMWRTYTQRDGSTIRVLMVGDEHLHYFLTDDQVPLVQRDNNFFYAKIEKDKLVSSNILAHEASLRTAVEKKNIRTVQEIEPLREKAPTRLYQLNKLPAMRKNQYAGKKKGLIILANFSDKTFRDEDPQKVFDDIVNKSGYKDYGGVGSVHDYFYDQSNGRFDLSFDVMGPVQLKHTLAYYGGDKDGQIDVRVSEMIVEACQAVNEKVDFRDYDWDNDGVVDQIVVIYAGYGQATSAKPETIWPHEFNIKSKNLVLDGVKINTYACSNELYEYYTGTGIGRVRNTLMGIGVICHEFSHCLGIPDFYDTGKSKNYGTGDWDIMASGSYNGPLGIGWVPPAYTSYEKNFAGWLDYTVLEHEPQHVTGMKPLLEGGEAYAIYNPQNHDEYYLLENKGRSKWDSYLPKSGLLVLHVDYDAKLWAYNMVNNTEQKQYNTHQRLTIVPADASYGNADRDTYPLGERDSLTANSTPALTLYNANWDNNYVLYNKVLNIRKDANGLISFNYLPDPHFNTAGIEPAFNGNATATIVSIYNMRGQRMSTTQLNGLPHGLYLLNLSDGTTRKVVVK</sequence>